<keyword evidence="3" id="KW-1185">Reference proteome</keyword>
<accession>A0A2U1MGR1</accession>
<organism evidence="2 3">
    <name type="scientific">Artemisia annua</name>
    <name type="common">Sweet wormwood</name>
    <dbReference type="NCBI Taxonomy" id="35608"/>
    <lineage>
        <taxon>Eukaryota</taxon>
        <taxon>Viridiplantae</taxon>
        <taxon>Streptophyta</taxon>
        <taxon>Embryophyta</taxon>
        <taxon>Tracheophyta</taxon>
        <taxon>Spermatophyta</taxon>
        <taxon>Magnoliopsida</taxon>
        <taxon>eudicotyledons</taxon>
        <taxon>Gunneridae</taxon>
        <taxon>Pentapetalae</taxon>
        <taxon>asterids</taxon>
        <taxon>campanulids</taxon>
        <taxon>Asterales</taxon>
        <taxon>Asteraceae</taxon>
        <taxon>Asteroideae</taxon>
        <taxon>Anthemideae</taxon>
        <taxon>Artemisiinae</taxon>
        <taxon>Artemisia</taxon>
    </lineage>
</organism>
<dbReference type="InterPro" id="IPR029064">
    <property type="entry name" value="Ribosomal_eL30-like_sf"/>
</dbReference>
<dbReference type="OrthoDB" id="10254527at2759"/>
<sequence length="107" mass="11466">MGPIASASLCGLLEPCQFMPANGIPSQLDGVVVDNNSLVSSAVTMDGSRNDDSGTNVELEVLEKTPLLEWFAEEYNKFGCTLEFVMNRSQEGSQFCRGFGGIGGILR</sequence>
<evidence type="ECO:0000313" key="3">
    <source>
        <dbReference type="Proteomes" id="UP000245207"/>
    </source>
</evidence>
<dbReference type="Proteomes" id="UP000245207">
    <property type="component" value="Unassembled WGS sequence"/>
</dbReference>
<dbReference type="SUPFAM" id="SSF55315">
    <property type="entry name" value="L30e-like"/>
    <property type="match status" value="1"/>
</dbReference>
<feature type="domain" description="eRF1" evidence="1">
    <location>
        <begin position="48"/>
        <end position="107"/>
    </location>
</feature>
<dbReference type="PANTHER" id="PTHR10113">
    <property type="entry name" value="PEPTIDE CHAIN RELEASE FACTOR SUBUNIT 1"/>
    <property type="match status" value="1"/>
</dbReference>
<proteinExistence type="predicted"/>
<protein>
    <submittedName>
        <fullName evidence="2">Eukaryotic release factor 1</fullName>
    </submittedName>
</protein>
<dbReference type="STRING" id="35608.A0A2U1MGR1"/>
<dbReference type="AlphaFoldDB" id="A0A2U1MGR1"/>
<evidence type="ECO:0000259" key="1">
    <source>
        <dbReference type="Pfam" id="PF03465"/>
    </source>
</evidence>
<dbReference type="Gene3D" id="3.30.1330.30">
    <property type="match status" value="1"/>
</dbReference>
<dbReference type="Pfam" id="PF03465">
    <property type="entry name" value="eRF1_3"/>
    <property type="match status" value="1"/>
</dbReference>
<name>A0A2U1MGR1_ARTAN</name>
<reference evidence="2 3" key="1">
    <citation type="journal article" date="2018" name="Mol. Plant">
        <title>The genome of Artemisia annua provides insight into the evolution of Asteraceae family and artemisinin biosynthesis.</title>
        <authorList>
            <person name="Shen Q."/>
            <person name="Zhang L."/>
            <person name="Liao Z."/>
            <person name="Wang S."/>
            <person name="Yan T."/>
            <person name="Shi P."/>
            <person name="Liu M."/>
            <person name="Fu X."/>
            <person name="Pan Q."/>
            <person name="Wang Y."/>
            <person name="Lv Z."/>
            <person name="Lu X."/>
            <person name="Zhang F."/>
            <person name="Jiang W."/>
            <person name="Ma Y."/>
            <person name="Chen M."/>
            <person name="Hao X."/>
            <person name="Li L."/>
            <person name="Tang Y."/>
            <person name="Lv G."/>
            <person name="Zhou Y."/>
            <person name="Sun X."/>
            <person name="Brodelius P.E."/>
            <person name="Rose J.K.C."/>
            <person name="Tang K."/>
        </authorList>
    </citation>
    <scope>NUCLEOTIDE SEQUENCE [LARGE SCALE GENOMIC DNA]</scope>
    <source>
        <strain evidence="3">cv. Huhao1</strain>
        <tissue evidence="2">Leaf</tissue>
    </source>
</reference>
<gene>
    <name evidence="2" type="ORF">CTI12_AA381600</name>
</gene>
<dbReference type="EMBL" id="PKPP01005344">
    <property type="protein sequence ID" value="PWA60473.1"/>
    <property type="molecule type" value="Genomic_DNA"/>
</dbReference>
<dbReference type="InterPro" id="IPR004403">
    <property type="entry name" value="Peptide_chain-rel_eRF1/aRF1"/>
</dbReference>
<comment type="caution">
    <text evidence="2">The sequence shown here is derived from an EMBL/GenBank/DDBJ whole genome shotgun (WGS) entry which is preliminary data.</text>
</comment>
<evidence type="ECO:0000313" key="2">
    <source>
        <dbReference type="EMBL" id="PWA60473.1"/>
    </source>
</evidence>
<dbReference type="GO" id="GO:0003747">
    <property type="term" value="F:translation release factor activity"/>
    <property type="evidence" value="ECO:0007669"/>
    <property type="project" value="InterPro"/>
</dbReference>
<dbReference type="InterPro" id="IPR005142">
    <property type="entry name" value="eRF1_3"/>
</dbReference>